<dbReference type="InterPro" id="IPR004358">
    <property type="entry name" value="Sig_transdc_His_kin-like_C"/>
</dbReference>
<evidence type="ECO:0000256" key="8">
    <source>
        <dbReference type="ARBA" id="ARBA00023012"/>
    </source>
</evidence>
<evidence type="ECO:0000256" key="2">
    <source>
        <dbReference type="ARBA" id="ARBA00012438"/>
    </source>
</evidence>
<dbReference type="CDD" id="cd00082">
    <property type="entry name" value="HisKA"/>
    <property type="match status" value="1"/>
</dbReference>
<dbReference type="CDD" id="cd00130">
    <property type="entry name" value="PAS"/>
    <property type="match status" value="1"/>
</dbReference>
<dbReference type="SMART" id="SM00387">
    <property type="entry name" value="HATPase_c"/>
    <property type="match status" value="1"/>
</dbReference>
<dbReference type="Pfam" id="PF00072">
    <property type="entry name" value="Response_reg"/>
    <property type="match status" value="1"/>
</dbReference>
<evidence type="ECO:0000259" key="11">
    <source>
        <dbReference type="PROSITE" id="PS50109"/>
    </source>
</evidence>
<keyword evidence="10" id="KW-0812">Transmembrane</keyword>
<dbReference type="NCBIfam" id="TIGR00229">
    <property type="entry name" value="sensory_box"/>
    <property type="match status" value="1"/>
</dbReference>
<keyword evidence="6" id="KW-0418">Kinase</keyword>
<protein>
    <recommendedName>
        <fullName evidence="2">histidine kinase</fullName>
        <ecNumber evidence="2">2.7.13.3</ecNumber>
    </recommendedName>
</protein>
<dbReference type="RefSeq" id="WP_327793322.1">
    <property type="nucleotide sequence ID" value="NZ_JADQAZ010000001.1"/>
</dbReference>
<comment type="caution">
    <text evidence="15">The sequence shown here is derived from an EMBL/GenBank/DDBJ whole genome shotgun (WGS) entry which is preliminary data.</text>
</comment>
<feature type="domain" description="PAC" evidence="14">
    <location>
        <begin position="251"/>
        <end position="303"/>
    </location>
</feature>
<dbReference type="Proteomes" id="UP001315686">
    <property type="component" value="Unassembled WGS sequence"/>
</dbReference>
<dbReference type="InterPro" id="IPR001610">
    <property type="entry name" value="PAC"/>
</dbReference>
<evidence type="ECO:0000256" key="4">
    <source>
        <dbReference type="ARBA" id="ARBA00022679"/>
    </source>
</evidence>
<evidence type="ECO:0000256" key="7">
    <source>
        <dbReference type="ARBA" id="ARBA00022840"/>
    </source>
</evidence>
<dbReference type="PANTHER" id="PTHR43065:SF46">
    <property type="entry name" value="C4-DICARBOXYLATE TRANSPORT SENSOR PROTEIN DCTB"/>
    <property type="match status" value="1"/>
</dbReference>
<dbReference type="PROSITE" id="PS50110">
    <property type="entry name" value="RESPONSE_REGULATORY"/>
    <property type="match status" value="1"/>
</dbReference>
<dbReference type="EC" id="2.7.13.3" evidence="2"/>
<evidence type="ECO:0000256" key="1">
    <source>
        <dbReference type="ARBA" id="ARBA00000085"/>
    </source>
</evidence>
<dbReference type="Gene3D" id="3.30.450.20">
    <property type="entry name" value="PAS domain"/>
    <property type="match status" value="1"/>
</dbReference>
<evidence type="ECO:0000256" key="10">
    <source>
        <dbReference type="SAM" id="Phobius"/>
    </source>
</evidence>
<dbReference type="InterPro" id="IPR036097">
    <property type="entry name" value="HisK_dim/P_sf"/>
</dbReference>
<dbReference type="PANTHER" id="PTHR43065">
    <property type="entry name" value="SENSOR HISTIDINE KINASE"/>
    <property type="match status" value="1"/>
</dbReference>
<dbReference type="AlphaFoldDB" id="A0AAP2G7S5"/>
<evidence type="ECO:0000313" key="16">
    <source>
        <dbReference type="Proteomes" id="UP001315686"/>
    </source>
</evidence>
<dbReference type="SUPFAM" id="SSF55785">
    <property type="entry name" value="PYP-like sensor domain (PAS domain)"/>
    <property type="match status" value="1"/>
</dbReference>
<dbReference type="GO" id="GO:0000155">
    <property type="term" value="F:phosphorelay sensor kinase activity"/>
    <property type="evidence" value="ECO:0007669"/>
    <property type="project" value="InterPro"/>
</dbReference>
<evidence type="ECO:0000259" key="14">
    <source>
        <dbReference type="PROSITE" id="PS50113"/>
    </source>
</evidence>
<proteinExistence type="predicted"/>
<dbReference type="SMART" id="SM00388">
    <property type="entry name" value="HisKA"/>
    <property type="match status" value="1"/>
</dbReference>
<dbReference type="CDD" id="cd00156">
    <property type="entry name" value="REC"/>
    <property type="match status" value="1"/>
</dbReference>
<dbReference type="SMART" id="SM00091">
    <property type="entry name" value="PAS"/>
    <property type="match status" value="1"/>
</dbReference>
<dbReference type="Pfam" id="PF02518">
    <property type="entry name" value="HATPase_c"/>
    <property type="match status" value="1"/>
</dbReference>
<keyword evidence="10" id="KW-1133">Transmembrane helix</keyword>
<keyword evidence="7" id="KW-0067">ATP-binding</keyword>
<dbReference type="SUPFAM" id="SSF47384">
    <property type="entry name" value="Homodimeric domain of signal transducing histidine kinase"/>
    <property type="match status" value="1"/>
</dbReference>
<evidence type="ECO:0000259" key="13">
    <source>
        <dbReference type="PROSITE" id="PS50112"/>
    </source>
</evidence>
<feature type="transmembrane region" description="Helical" evidence="10">
    <location>
        <begin position="79"/>
        <end position="112"/>
    </location>
</feature>
<dbReference type="InterPro" id="IPR035965">
    <property type="entry name" value="PAS-like_dom_sf"/>
</dbReference>
<sequence>MIFQGLFVLGWNTLILHHSDPRITIVYILSAVAAGFFWVNRRVLYRWSSTIFCLFLVGFFSFGLEAVGGNLRFPAFPFFYVLFLGCALAAPLRGVLVMGAAILAAIVFFGLNEIRTGVLALPKMNAIMITHLMVFTMLMIVALTTKWAERLRRAAQDGVEARSVDLEEKSRALLASEERLTLATRQLSIWDWDVKSDALYLSPSFARMLGYSEEELREAMAGTTANLLHPDELEDYRQNLQAHFEDPSKPFVGEYRYLTKSGETRWFLSLGESEVDESGKAVRFTGSSKDVTERRQLEDELRHSQKMEAIGKVTGGVAHDFNNLLAVVLGNFELIKEASDEEEVQRLADAGIKATMRGADLTRNMLSFARKSRLKPKILNLNAVLQETQSWFLKGVPSNVRVKIGFAPDLNVIRADPSMTQTALLNILFNACDAMPEGGTLWVSASNEVVAEELPAAGAEKLSPGRYVRLMVADDGHGISAEHLEQIIEPFFTTKPVGAGSGLGLSMVQGFMKQSGGALVISSSPNHGTAVSLYFPVVEGEAASIAPAPRAQVMPRGRARILVVEDQREVLTVLVQTLSKEGYEVLQAENGDIAVEILASGTKVDLVLSDIAMPGKVQGTDLAARLREDQPELPVILMSGFAQTDGKAQELGAARLTKPVTKELLLRAIEQALEGAAG</sequence>
<dbReference type="SMART" id="SM00086">
    <property type="entry name" value="PAC"/>
    <property type="match status" value="1"/>
</dbReference>
<keyword evidence="8" id="KW-0902">Two-component regulatory system</keyword>
<dbReference type="SUPFAM" id="SSF55874">
    <property type="entry name" value="ATPase domain of HSP90 chaperone/DNA topoisomerase II/histidine kinase"/>
    <property type="match status" value="1"/>
</dbReference>
<gene>
    <name evidence="15" type="ORF">IV417_07100</name>
</gene>
<dbReference type="SMART" id="SM00448">
    <property type="entry name" value="REC"/>
    <property type="match status" value="1"/>
</dbReference>
<dbReference type="InterPro" id="IPR005467">
    <property type="entry name" value="His_kinase_dom"/>
</dbReference>
<feature type="modified residue" description="4-aspartylphosphate" evidence="9">
    <location>
        <position position="610"/>
    </location>
</feature>
<reference evidence="15 16" key="1">
    <citation type="journal article" date="2021" name="Arch. Microbiol.">
        <title>Harenicola maris gen. nov., sp. nov. isolated from the Sea of Japan shallow sediments.</title>
        <authorList>
            <person name="Romanenko L.A."/>
            <person name="Kurilenko V.V."/>
            <person name="Chernysheva N.Y."/>
            <person name="Tekutyeva L.A."/>
            <person name="Velansky P.V."/>
            <person name="Svetashev V.I."/>
            <person name="Isaeva M.P."/>
        </authorList>
    </citation>
    <scope>NUCLEOTIDE SEQUENCE [LARGE SCALE GENOMIC DNA]</scope>
    <source>
        <strain evidence="15 16">KMM 3653</strain>
    </source>
</reference>
<dbReference type="PROSITE" id="PS50112">
    <property type="entry name" value="PAS"/>
    <property type="match status" value="1"/>
</dbReference>
<dbReference type="InterPro" id="IPR000700">
    <property type="entry name" value="PAS-assoc_C"/>
</dbReference>
<keyword evidence="4" id="KW-0808">Transferase</keyword>
<dbReference type="Gene3D" id="1.10.287.130">
    <property type="match status" value="1"/>
</dbReference>
<evidence type="ECO:0000256" key="9">
    <source>
        <dbReference type="PROSITE-ProRule" id="PRU00169"/>
    </source>
</evidence>
<feature type="transmembrane region" description="Helical" evidence="10">
    <location>
        <begin position="45"/>
        <end position="67"/>
    </location>
</feature>
<name>A0AAP2G7S5_9RHOB</name>
<dbReference type="InterPro" id="IPR013655">
    <property type="entry name" value="PAS_fold_3"/>
</dbReference>
<dbReference type="PROSITE" id="PS50113">
    <property type="entry name" value="PAC"/>
    <property type="match status" value="1"/>
</dbReference>
<dbReference type="InterPro" id="IPR003661">
    <property type="entry name" value="HisK_dim/P_dom"/>
</dbReference>
<organism evidence="15 16">
    <name type="scientific">Harenicola maris</name>
    <dbReference type="NCBI Taxonomy" id="2841044"/>
    <lineage>
        <taxon>Bacteria</taxon>
        <taxon>Pseudomonadati</taxon>
        <taxon>Pseudomonadota</taxon>
        <taxon>Alphaproteobacteria</taxon>
        <taxon>Rhodobacterales</taxon>
        <taxon>Paracoccaceae</taxon>
        <taxon>Harenicola</taxon>
    </lineage>
</organism>
<feature type="transmembrane region" description="Helical" evidence="10">
    <location>
        <begin position="124"/>
        <end position="143"/>
    </location>
</feature>
<evidence type="ECO:0000256" key="3">
    <source>
        <dbReference type="ARBA" id="ARBA00022553"/>
    </source>
</evidence>
<keyword evidence="16" id="KW-1185">Reference proteome</keyword>
<keyword evidence="3 9" id="KW-0597">Phosphoprotein</keyword>
<dbReference type="InterPro" id="IPR000014">
    <property type="entry name" value="PAS"/>
</dbReference>
<feature type="domain" description="PAS" evidence="13">
    <location>
        <begin position="189"/>
        <end position="247"/>
    </location>
</feature>
<feature type="domain" description="Response regulatory" evidence="12">
    <location>
        <begin position="560"/>
        <end position="673"/>
    </location>
</feature>
<dbReference type="InterPro" id="IPR003594">
    <property type="entry name" value="HATPase_dom"/>
</dbReference>
<dbReference type="SUPFAM" id="SSF52172">
    <property type="entry name" value="CheY-like"/>
    <property type="match status" value="1"/>
</dbReference>
<dbReference type="InterPro" id="IPR036890">
    <property type="entry name" value="HATPase_C_sf"/>
</dbReference>
<dbReference type="InterPro" id="IPR001789">
    <property type="entry name" value="Sig_transdc_resp-reg_receiver"/>
</dbReference>
<feature type="domain" description="Histidine kinase" evidence="11">
    <location>
        <begin position="316"/>
        <end position="539"/>
    </location>
</feature>
<dbReference type="EMBL" id="JADQAZ010000001">
    <property type="protein sequence ID" value="MBT0957147.1"/>
    <property type="molecule type" value="Genomic_DNA"/>
</dbReference>
<dbReference type="PROSITE" id="PS50109">
    <property type="entry name" value="HIS_KIN"/>
    <property type="match status" value="1"/>
</dbReference>
<evidence type="ECO:0000313" key="15">
    <source>
        <dbReference type="EMBL" id="MBT0957147.1"/>
    </source>
</evidence>
<feature type="transmembrane region" description="Helical" evidence="10">
    <location>
        <begin position="21"/>
        <end position="39"/>
    </location>
</feature>
<dbReference type="GO" id="GO:0005524">
    <property type="term" value="F:ATP binding"/>
    <property type="evidence" value="ECO:0007669"/>
    <property type="project" value="UniProtKB-KW"/>
</dbReference>
<dbReference type="InterPro" id="IPR011006">
    <property type="entry name" value="CheY-like_superfamily"/>
</dbReference>
<dbReference type="Gene3D" id="3.30.565.10">
    <property type="entry name" value="Histidine kinase-like ATPase, C-terminal domain"/>
    <property type="match status" value="1"/>
</dbReference>
<evidence type="ECO:0000256" key="5">
    <source>
        <dbReference type="ARBA" id="ARBA00022741"/>
    </source>
</evidence>
<comment type="catalytic activity">
    <reaction evidence="1">
        <text>ATP + protein L-histidine = ADP + protein N-phospho-L-histidine.</text>
        <dbReference type="EC" id="2.7.13.3"/>
    </reaction>
</comment>
<keyword evidence="10" id="KW-0472">Membrane</keyword>
<dbReference type="Pfam" id="PF00512">
    <property type="entry name" value="HisKA"/>
    <property type="match status" value="1"/>
</dbReference>
<evidence type="ECO:0000259" key="12">
    <source>
        <dbReference type="PROSITE" id="PS50110"/>
    </source>
</evidence>
<dbReference type="PRINTS" id="PR00344">
    <property type="entry name" value="BCTRLSENSOR"/>
</dbReference>
<evidence type="ECO:0000256" key="6">
    <source>
        <dbReference type="ARBA" id="ARBA00022777"/>
    </source>
</evidence>
<dbReference type="Pfam" id="PF08447">
    <property type="entry name" value="PAS_3"/>
    <property type="match status" value="1"/>
</dbReference>
<accession>A0AAP2G7S5</accession>
<dbReference type="Gene3D" id="3.40.50.2300">
    <property type="match status" value="1"/>
</dbReference>
<keyword evidence="5" id="KW-0547">Nucleotide-binding</keyword>